<dbReference type="Pfam" id="PF17768">
    <property type="entry name" value="RecJ_OB"/>
    <property type="match status" value="1"/>
</dbReference>
<evidence type="ECO:0000313" key="10">
    <source>
        <dbReference type="Proteomes" id="UP000342300"/>
    </source>
</evidence>
<dbReference type="EMBL" id="PDHS01000028">
    <property type="protein sequence ID" value="MQM29247.1"/>
    <property type="molecule type" value="Genomic_DNA"/>
</dbReference>
<evidence type="ECO:0000256" key="3">
    <source>
        <dbReference type="ARBA" id="ARBA00022722"/>
    </source>
</evidence>
<evidence type="ECO:0000256" key="5">
    <source>
        <dbReference type="ARBA" id="ARBA00022839"/>
    </source>
</evidence>
<protein>
    <recommendedName>
        <fullName evidence="2">Single-stranded-DNA-specific exonuclease RecJ</fullName>
    </recommendedName>
</protein>
<dbReference type="InterPro" id="IPR004610">
    <property type="entry name" value="RecJ"/>
</dbReference>
<name>A0A6A7RNX6_9PROT</name>
<dbReference type="GO" id="GO:0006310">
    <property type="term" value="P:DNA recombination"/>
    <property type="evidence" value="ECO:0007669"/>
    <property type="project" value="InterPro"/>
</dbReference>
<proteinExistence type="inferred from homology"/>
<dbReference type="GO" id="GO:0003676">
    <property type="term" value="F:nucleic acid binding"/>
    <property type="evidence" value="ECO:0007669"/>
    <property type="project" value="InterPro"/>
</dbReference>
<dbReference type="FunFam" id="3.90.1640.30:FF:000001">
    <property type="entry name" value="Single-stranded-DNA-specific exonuclease RecJ"/>
    <property type="match status" value="1"/>
</dbReference>
<feature type="domain" description="RecJ OB" evidence="8">
    <location>
        <begin position="477"/>
        <end position="573"/>
    </location>
</feature>
<dbReference type="PANTHER" id="PTHR30255">
    <property type="entry name" value="SINGLE-STRANDED-DNA-SPECIFIC EXONUCLEASE RECJ"/>
    <property type="match status" value="1"/>
</dbReference>
<evidence type="ECO:0000256" key="2">
    <source>
        <dbReference type="ARBA" id="ARBA00019841"/>
    </source>
</evidence>
<dbReference type="PANTHER" id="PTHR30255:SF2">
    <property type="entry name" value="SINGLE-STRANDED-DNA-SPECIFIC EXONUCLEASE RECJ"/>
    <property type="match status" value="1"/>
</dbReference>
<dbReference type="Pfam" id="PF02272">
    <property type="entry name" value="DHHA1"/>
    <property type="match status" value="1"/>
</dbReference>
<keyword evidence="4" id="KW-0378">Hydrolase</keyword>
<dbReference type="Pfam" id="PF01368">
    <property type="entry name" value="DHH"/>
    <property type="match status" value="1"/>
</dbReference>
<dbReference type="GO" id="GO:0006281">
    <property type="term" value="P:DNA repair"/>
    <property type="evidence" value="ECO:0007669"/>
    <property type="project" value="InterPro"/>
</dbReference>
<comment type="similarity">
    <text evidence="1">Belongs to the RecJ family.</text>
</comment>
<dbReference type="SUPFAM" id="SSF64182">
    <property type="entry name" value="DHH phosphoesterases"/>
    <property type="match status" value="1"/>
</dbReference>
<dbReference type="InterPro" id="IPR041122">
    <property type="entry name" value="RecJ_OB"/>
</dbReference>
<evidence type="ECO:0000256" key="1">
    <source>
        <dbReference type="ARBA" id="ARBA00005915"/>
    </source>
</evidence>
<evidence type="ECO:0000259" key="6">
    <source>
        <dbReference type="Pfam" id="PF01368"/>
    </source>
</evidence>
<dbReference type="Gene3D" id="3.90.1640.30">
    <property type="match status" value="1"/>
</dbReference>
<reference evidence="9 10" key="1">
    <citation type="submission" date="2017-09" db="EMBL/GenBank/DDBJ databases">
        <title>Metagenomic Analysis Reveals Denitrifying Candidatus Accumulibacter and Flanking Population as a Source of N2O.</title>
        <authorList>
            <person name="Gao H."/>
            <person name="Mao Y."/>
            <person name="Zhao X."/>
            <person name="Liu W.-T."/>
            <person name="Zhang T."/>
            <person name="Wells G."/>
        </authorList>
    </citation>
    <scope>NUCLEOTIDE SEQUENCE [LARGE SCALE GENOMIC DNA]</scope>
    <source>
        <strain evidence="9">CANDO_2_IC</strain>
    </source>
</reference>
<dbReference type="InterPro" id="IPR003156">
    <property type="entry name" value="DHHA1_dom"/>
</dbReference>
<dbReference type="AlphaFoldDB" id="A0A6A7RNX6"/>
<keyword evidence="3" id="KW-0540">Nuclease</keyword>
<comment type="caution">
    <text evidence="9">The sequence shown here is derived from an EMBL/GenBank/DDBJ whole genome shotgun (WGS) entry which is preliminary data.</text>
</comment>
<evidence type="ECO:0000259" key="8">
    <source>
        <dbReference type="Pfam" id="PF17768"/>
    </source>
</evidence>
<keyword evidence="5 9" id="KW-0269">Exonuclease</keyword>
<feature type="domain" description="DHHA1" evidence="7">
    <location>
        <begin position="364"/>
        <end position="462"/>
    </location>
</feature>
<dbReference type="NCBIfam" id="TIGR00644">
    <property type="entry name" value="recJ"/>
    <property type="match status" value="1"/>
</dbReference>
<dbReference type="InterPro" id="IPR038763">
    <property type="entry name" value="DHH_sf"/>
</dbReference>
<gene>
    <name evidence="9" type="primary">recJ</name>
    <name evidence="9" type="ORF">CRU78_01315</name>
</gene>
<dbReference type="GO" id="GO:0008409">
    <property type="term" value="F:5'-3' exonuclease activity"/>
    <property type="evidence" value="ECO:0007669"/>
    <property type="project" value="InterPro"/>
</dbReference>
<dbReference type="InterPro" id="IPR051673">
    <property type="entry name" value="SSDNA_exonuclease_RecJ"/>
</dbReference>
<dbReference type="Gene3D" id="3.10.310.30">
    <property type="match status" value="1"/>
</dbReference>
<sequence>MTTLHSRRVSPRIQWQLEQQGLHPLLARIYAARGIVMRHELDYDFPSLLPPARLTHAGEAAVLLADAIARQAKILIVADYDCDGATACAVGIRALRAFGARVDYLVPNRFTYGYGLSPDIVDLAAKSSPELIVTVDNGIASVDGVARARELGIATLITDHHLPGDELPAAACIVNPNQPGCDFPSKALAGVGVMFYVMLALRAELRQRDWFSAASSRSEPKLASLLDLVALGTVADVVKLDHNNRVLVSQGLQRIRQGRLTPGIAAIFRAAGRTPAQASSSDLGFIIGPRLNAAGRLADMSLGIECLITDDPGRAMNIAQQLDALNRERREIEAGMQEQALLLIEKAGADATASADPHSAAVGVSLFDADWHQGVVGIVAARIKERLHRPVFAFARGEGDGGEIKGSGRSVPGLHLRDALDLVGKRAPGLLLRFGGHAMAAGVTIRECDLPRFRELFAQVAEELLAPADRTRTLETDGGLESGYYSIATARLLEAEVWGQGFPAPLFEDEFVVESQRILKDRHLKLRLRKGAQRLDAIQFNFSHPPGNTIRAAYRLAINDYNGVQTPQLMIEHIENPSA</sequence>
<dbReference type="Proteomes" id="UP000342300">
    <property type="component" value="Unassembled WGS sequence"/>
</dbReference>
<evidence type="ECO:0000313" key="9">
    <source>
        <dbReference type="EMBL" id="MQM29247.1"/>
    </source>
</evidence>
<organism evidence="9 10">
    <name type="scientific">Candidatus Accumulibacter phosphatis</name>
    <dbReference type="NCBI Taxonomy" id="327160"/>
    <lineage>
        <taxon>Bacteria</taxon>
        <taxon>Pseudomonadati</taxon>
        <taxon>Pseudomonadota</taxon>
        <taxon>Betaproteobacteria</taxon>
        <taxon>Candidatus Accumulibacter</taxon>
    </lineage>
</organism>
<evidence type="ECO:0000259" key="7">
    <source>
        <dbReference type="Pfam" id="PF02272"/>
    </source>
</evidence>
<feature type="domain" description="DDH" evidence="6">
    <location>
        <begin position="73"/>
        <end position="233"/>
    </location>
</feature>
<dbReference type="InterPro" id="IPR001667">
    <property type="entry name" value="DDH_dom"/>
</dbReference>
<accession>A0A6A7RNX6</accession>
<evidence type="ECO:0000256" key="4">
    <source>
        <dbReference type="ARBA" id="ARBA00022801"/>
    </source>
</evidence>